<feature type="compositionally biased region" description="Basic residues" evidence="1">
    <location>
        <begin position="24"/>
        <end position="44"/>
    </location>
</feature>
<dbReference type="AlphaFoldDB" id="A0A398CST7"/>
<name>A0A398CST7_9BACT</name>
<gene>
    <name evidence="2" type="ORF">SMC7_05845</name>
</gene>
<reference evidence="2 3" key="1">
    <citation type="submission" date="2018-09" db="EMBL/GenBank/DDBJ databases">
        <title>Discovery and Ecogenomic Context for Candidatus Cryosericales, a Global Caldiserica Order Active in Thawing Permafrost.</title>
        <authorList>
            <person name="Martinez M.A."/>
            <person name="Woodcroft B.J."/>
            <person name="Ignacio Espinoza J.C."/>
            <person name="Zayed A."/>
            <person name="Singleton C.M."/>
            <person name="Boyd J."/>
            <person name="Li Y.-F."/>
            <person name="Purvine S."/>
            <person name="Maughan H."/>
            <person name="Hodgkins S.B."/>
            <person name="Anderson D."/>
            <person name="Sederholm M."/>
            <person name="Temperton B."/>
            <person name="Saleska S.R."/>
            <person name="Tyson G.W."/>
            <person name="Rich V.I."/>
        </authorList>
    </citation>
    <scope>NUCLEOTIDE SEQUENCE [LARGE SCALE GENOMIC DNA]</scope>
    <source>
        <strain evidence="2 3">SMC7</strain>
    </source>
</reference>
<feature type="region of interest" description="Disordered" evidence="1">
    <location>
        <begin position="1"/>
        <end position="44"/>
    </location>
</feature>
<evidence type="ECO:0000313" key="2">
    <source>
        <dbReference type="EMBL" id="RIE05675.1"/>
    </source>
</evidence>
<sequence>MASKPLLDEVKETSGAANAENMHKHSRWHGQGHYRGPPPRRARLAQRAGGTGYDILFHPERRIMNSKIVLLAAGENACLTKPIDVKEFLKMVAEKRG</sequence>
<dbReference type="Proteomes" id="UP000266328">
    <property type="component" value="Unassembled WGS sequence"/>
</dbReference>
<evidence type="ECO:0000256" key="1">
    <source>
        <dbReference type="SAM" id="MobiDB-lite"/>
    </source>
</evidence>
<keyword evidence="3" id="KW-1185">Reference proteome</keyword>
<protein>
    <recommendedName>
        <fullName evidence="4">Response regulatory domain-containing protein</fullName>
    </recommendedName>
</protein>
<proteinExistence type="predicted"/>
<dbReference type="EMBL" id="QXIS01000033">
    <property type="protein sequence ID" value="RIE05675.1"/>
    <property type="molecule type" value="Genomic_DNA"/>
</dbReference>
<accession>A0A398CST7</accession>
<evidence type="ECO:0000313" key="3">
    <source>
        <dbReference type="Proteomes" id="UP000266328"/>
    </source>
</evidence>
<evidence type="ECO:0008006" key="4">
    <source>
        <dbReference type="Google" id="ProtNLM"/>
    </source>
</evidence>
<comment type="caution">
    <text evidence="2">The sequence shown here is derived from an EMBL/GenBank/DDBJ whole genome shotgun (WGS) entry which is preliminary data.</text>
</comment>
<organism evidence="2 3">
    <name type="scientific">Candidatus Cryosericum terrychapinii</name>
    <dbReference type="NCBI Taxonomy" id="2290919"/>
    <lineage>
        <taxon>Bacteria</taxon>
        <taxon>Pseudomonadati</taxon>
        <taxon>Caldisericota/Cryosericota group</taxon>
        <taxon>Candidatus Cryosericota</taxon>
        <taxon>Candidatus Cryosericia</taxon>
        <taxon>Candidatus Cryosericales</taxon>
        <taxon>Candidatus Cryosericaceae</taxon>
        <taxon>Candidatus Cryosericum</taxon>
    </lineage>
</organism>
<feature type="compositionally biased region" description="Basic and acidic residues" evidence="1">
    <location>
        <begin position="1"/>
        <end position="12"/>
    </location>
</feature>